<evidence type="ECO:0000256" key="4">
    <source>
        <dbReference type="ARBA" id="ARBA00022679"/>
    </source>
</evidence>
<dbReference type="PANTHER" id="PTHR31760">
    <property type="entry name" value="S-ADENOSYL-L-METHIONINE-DEPENDENT METHYLTRANSFERASES SUPERFAMILY PROTEIN"/>
    <property type="match status" value="1"/>
</dbReference>
<keyword evidence="3 6" id="KW-0489">Methyltransferase</keyword>
<dbReference type="PANTHER" id="PTHR31760:SF0">
    <property type="entry name" value="S-ADENOSYL-L-METHIONINE-DEPENDENT METHYLTRANSFERASES SUPERFAMILY PROTEIN"/>
    <property type="match status" value="1"/>
</dbReference>
<evidence type="ECO:0000256" key="2">
    <source>
        <dbReference type="ARBA" id="ARBA00022552"/>
    </source>
</evidence>
<comment type="caution">
    <text evidence="6">Lacks conserved residue(s) required for the propagation of feature annotation.</text>
</comment>
<comment type="function">
    <text evidence="6">Specifically methylates the N7 position of guanine in position 527 of 16S rRNA.</text>
</comment>
<evidence type="ECO:0000256" key="6">
    <source>
        <dbReference type="HAMAP-Rule" id="MF_00074"/>
    </source>
</evidence>
<evidence type="ECO:0000256" key="3">
    <source>
        <dbReference type="ARBA" id="ARBA00022603"/>
    </source>
</evidence>
<feature type="binding site" evidence="6">
    <location>
        <position position="93"/>
    </location>
    <ligand>
        <name>S-adenosyl-L-methionine</name>
        <dbReference type="ChEBI" id="CHEBI:59789"/>
    </ligand>
</feature>
<feature type="binding site" evidence="6">
    <location>
        <begin position="144"/>
        <end position="145"/>
    </location>
    <ligand>
        <name>S-adenosyl-L-methionine</name>
        <dbReference type="ChEBI" id="CHEBI:59789"/>
    </ligand>
</feature>
<dbReference type="InterPro" id="IPR003682">
    <property type="entry name" value="rRNA_ssu_MeTfrase_G"/>
</dbReference>
<name>A0ABX4F8B3_9BORD</name>
<evidence type="ECO:0000313" key="7">
    <source>
        <dbReference type="EMBL" id="OZI70572.1"/>
    </source>
</evidence>
<dbReference type="EMBL" id="NEVV01000007">
    <property type="protein sequence ID" value="OZI70572.1"/>
    <property type="molecule type" value="Genomic_DNA"/>
</dbReference>
<dbReference type="InterPro" id="IPR029063">
    <property type="entry name" value="SAM-dependent_MTases_sf"/>
</dbReference>
<keyword evidence="5 6" id="KW-0949">S-adenosyl-L-methionine</keyword>
<keyword evidence="8" id="KW-1185">Reference proteome</keyword>
<comment type="similarity">
    <text evidence="6">Belongs to the methyltransferase superfamily. RNA methyltransferase RsmG family.</text>
</comment>
<keyword evidence="4 6" id="KW-0808">Transferase</keyword>
<evidence type="ECO:0000256" key="1">
    <source>
        <dbReference type="ARBA" id="ARBA00022490"/>
    </source>
</evidence>
<dbReference type="CDD" id="cd02440">
    <property type="entry name" value="AdoMet_MTases"/>
    <property type="match status" value="1"/>
</dbReference>
<feature type="binding site" evidence="6">
    <location>
        <position position="158"/>
    </location>
    <ligand>
        <name>S-adenosyl-L-methionine</name>
        <dbReference type="ChEBI" id="CHEBI:59789"/>
    </ligand>
</feature>
<organism evidence="7 8">
    <name type="scientific">Bordetella genomosp. 6</name>
    <dbReference type="NCBI Taxonomy" id="463024"/>
    <lineage>
        <taxon>Bacteria</taxon>
        <taxon>Pseudomonadati</taxon>
        <taxon>Pseudomonadota</taxon>
        <taxon>Betaproteobacteria</taxon>
        <taxon>Burkholderiales</taxon>
        <taxon>Alcaligenaceae</taxon>
        <taxon>Bordetella</taxon>
    </lineage>
</organism>
<dbReference type="RefSeq" id="WP_094830382.1">
    <property type="nucleotide sequence ID" value="NZ_NEVV01000007.1"/>
</dbReference>
<feature type="binding site" evidence="6">
    <location>
        <position position="98"/>
    </location>
    <ligand>
        <name>S-adenosyl-L-methionine</name>
        <dbReference type="ChEBI" id="CHEBI:59789"/>
    </ligand>
</feature>
<dbReference type="NCBIfam" id="TIGR00138">
    <property type="entry name" value="rsmG_gidB"/>
    <property type="match status" value="1"/>
</dbReference>
<comment type="subcellular location">
    <subcellularLocation>
        <location evidence="6">Cytoplasm</location>
    </subcellularLocation>
</comment>
<proteinExistence type="inferred from homology"/>
<dbReference type="Proteomes" id="UP000216524">
    <property type="component" value="Unassembled WGS sequence"/>
</dbReference>
<dbReference type="EC" id="2.1.1.170" evidence="6"/>
<keyword evidence="2 6" id="KW-0698">rRNA processing</keyword>
<evidence type="ECO:0000313" key="8">
    <source>
        <dbReference type="Proteomes" id="UP000216524"/>
    </source>
</evidence>
<reference evidence="7 8" key="1">
    <citation type="submission" date="2017-05" db="EMBL/GenBank/DDBJ databases">
        <title>Complete and WGS of Bordetella genogroups.</title>
        <authorList>
            <person name="Spilker T."/>
            <person name="Lipuma J."/>
        </authorList>
    </citation>
    <scope>NUCLEOTIDE SEQUENCE [LARGE SCALE GENOMIC DNA]</scope>
    <source>
        <strain evidence="7 8">AU3139</strain>
    </source>
</reference>
<dbReference type="Pfam" id="PF02527">
    <property type="entry name" value="GidB"/>
    <property type="match status" value="1"/>
</dbReference>
<comment type="catalytic activity">
    <reaction evidence="6">
        <text>guanosine(527) in 16S rRNA + S-adenosyl-L-methionine = N(7)-methylguanosine(527) in 16S rRNA + S-adenosyl-L-homocysteine</text>
        <dbReference type="Rhea" id="RHEA:42732"/>
        <dbReference type="Rhea" id="RHEA-COMP:10209"/>
        <dbReference type="Rhea" id="RHEA-COMP:10210"/>
        <dbReference type="ChEBI" id="CHEBI:57856"/>
        <dbReference type="ChEBI" id="CHEBI:59789"/>
        <dbReference type="ChEBI" id="CHEBI:74269"/>
        <dbReference type="ChEBI" id="CHEBI:74480"/>
        <dbReference type="EC" id="2.1.1.170"/>
    </reaction>
</comment>
<dbReference type="Gene3D" id="3.40.50.150">
    <property type="entry name" value="Vaccinia Virus protein VP39"/>
    <property type="match status" value="1"/>
</dbReference>
<sequence>MSAVPEIPGGPARRLAQACDALGLPADAGQQQKLLRYVEQMQRWNRTYNLTAIRDPGQMLVQHLFDSLSVVAPLERGLRAAEPGARVKLFDVGSGGGLPGVVLAIMRAHWDVTCVDAVEKKTAFVRQIAGALGLPNLRAAHSRIEQLEPAQCDVVISRAFASLQDFAALAGRHVREGGTLVAMKGKVPDDEIEALQQHGHWTVERIEPLVVPELDAQRCLIWMRRSQGNI</sequence>
<protein>
    <recommendedName>
        <fullName evidence="6">Ribosomal RNA small subunit methyltransferase G</fullName>
        <ecNumber evidence="6">2.1.1.170</ecNumber>
    </recommendedName>
    <alternativeName>
        <fullName evidence="6">16S rRNA 7-methylguanosine methyltransferase</fullName>
        <shortName evidence="6">16S rRNA m7G methyltransferase</shortName>
    </alternativeName>
</protein>
<dbReference type="PIRSF" id="PIRSF003078">
    <property type="entry name" value="GidB"/>
    <property type="match status" value="1"/>
</dbReference>
<dbReference type="SUPFAM" id="SSF53335">
    <property type="entry name" value="S-adenosyl-L-methionine-dependent methyltransferases"/>
    <property type="match status" value="1"/>
</dbReference>
<keyword evidence="1 6" id="KW-0963">Cytoplasm</keyword>
<comment type="caution">
    <text evidence="7">The sequence shown here is derived from an EMBL/GenBank/DDBJ whole genome shotgun (WGS) entry which is preliminary data.</text>
</comment>
<dbReference type="HAMAP" id="MF_00074">
    <property type="entry name" value="16SrRNA_methyltr_G"/>
    <property type="match status" value="1"/>
</dbReference>
<accession>A0ABX4F8B3</accession>
<gene>
    <name evidence="6" type="primary">rsmG</name>
    <name evidence="7" type="ORF">CAL23_23725</name>
</gene>
<evidence type="ECO:0000256" key="5">
    <source>
        <dbReference type="ARBA" id="ARBA00022691"/>
    </source>
</evidence>